<dbReference type="InterPro" id="IPR036291">
    <property type="entry name" value="NAD(P)-bd_dom_sf"/>
</dbReference>
<gene>
    <name evidence="3" type="ORF">HCG48_06690</name>
</gene>
<evidence type="ECO:0000313" key="3">
    <source>
        <dbReference type="EMBL" id="QIZ70303.1"/>
    </source>
</evidence>
<dbReference type="InterPro" id="IPR013857">
    <property type="entry name" value="NADH-UbQ_OxRdtase-assoc_prot30"/>
</dbReference>
<reference evidence="3 4" key="1">
    <citation type="submission" date="2020-04" db="EMBL/GenBank/DDBJ databases">
        <authorList>
            <person name="Basu S."/>
            <person name="Maruthanayagam V."/>
            <person name="Chakraborty S."/>
            <person name="Pramanik A."/>
            <person name="Mukherjee J."/>
            <person name="Brink B."/>
        </authorList>
    </citation>
    <scope>NUCLEOTIDE SEQUENCE [LARGE SCALE GENOMIC DNA]</scope>
    <source>
        <strain evidence="3 4">AP17</strain>
    </source>
</reference>
<name>A0A6H1TX18_9CYAN</name>
<dbReference type="Gene3D" id="3.40.50.720">
    <property type="entry name" value="NAD(P)-binding Rossmann-like Domain"/>
    <property type="match status" value="2"/>
</dbReference>
<dbReference type="InterPro" id="IPR016040">
    <property type="entry name" value="NAD(P)-bd_dom"/>
</dbReference>
<dbReference type="PANTHER" id="PTHR15020">
    <property type="entry name" value="FLAVIN REDUCTASE-RELATED"/>
    <property type="match status" value="1"/>
</dbReference>
<feature type="domain" description="NADH:ubiquinone oxidoreductase intermediate-associated protein 30" evidence="1">
    <location>
        <begin position="188"/>
        <end position="353"/>
    </location>
</feature>
<feature type="domain" description="NAD(P)-binding" evidence="2">
    <location>
        <begin position="355"/>
        <end position="464"/>
    </location>
</feature>
<dbReference type="RefSeq" id="WP_168568458.1">
    <property type="nucleotide sequence ID" value="NZ_CP051167.1"/>
</dbReference>
<dbReference type="PANTHER" id="PTHR15020:SF50">
    <property type="entry name" value="UPF0659 PROTEIN YMR090W"/>
    <property type="match status" value="1"/>
</dbReference>
<evidence type="ECO:0000259" key="1">
    <source>
        <dbReference type="Pfam" id="PF08547"/>
    </source>
</evidence>
<evidence type="ECO:0000313" key="4">
    <source>
        <dbReference type="Proteomes" id="UP000500857"/>
    </source>
</evidence>
<dbReference type="InterPro" id="IPR008979">
    <property type="entry name" value="Galactose-bd-like_sf"/>
</dbReference>
<sequence length="497" mass="56165">MADRQRQKWDAGRFFKTLAYFRVIPFSGFFECIANLFGRSSKSSAIAPTQPGIVLVVGATGGVGKRVVRKLQERGYPVRALVRNLDRGRQILGDRVEMVEGDLLLPETLSDRLMHDVSTVICCSGTKVQPKEGDTPNREKYYQGIKFYMPEVIDVPELVEYKGIRHLVDATRRQLNQWGNSSNKMLFDFRKVTQDLKETWGVLDDIVMGGVSESNVRIVENTALFTGNVSTSNSGGFVSIRTRNFDPPLDLSAYQGIDLRVKGDGKRYKFILRNESQWDSRSYCYSFDTVSNIWFTVRIPFSDLIPVFRAKTVNNAPPFDPKTIYSIQLMLSKFEYDGELNPKFEPGFFQLQVESISAYGAQEKPQFVHVSSAGVTRPGRPDLNLEEEPPAVRMNDQLGGILTWKLRGEDVIRASGIPYTIVRPCALTEEPGGKDLIFDRGDNIKGKVSREDIAELCVQALENPQAVDLTFEVKEGMEKRPEKYDLSQLERDRIAII</sequence>
<dbReference type="Pfam" id="PF08547">
    <property type="entry name" value="CIA30"/>
    <property type="match status" value="1"/>
</dbReference>
<evidence type="ECO:0000259" key="2">
    <source>
        <dbReference type="Pfam" id="PF13460"/>
    </source>
</evidence>
<dbReference type="SUPFAM" id="SSF51735">
    <property type="entry name" value="NAD(P)-binding Rossmann-fold domains"/>
    <property type="match status" value="1"/>
</dbReference>
<dbReference type="KEGG" id="oxy:HCG48_06690"/>
<dbReference type="EMBL" id="CP051167">
    <property type="protein sequence ID" value="QIZ70303.1"/>
    <property type="molecule type" value="Genomic_DNA"/>
</dbReference>
<proteinExistence type="predicted"/>
<organism evidence="3 4">
    <name type="scientific">Oxynema aestuarii AP17</name>
    <dbReference type="NCBI Taxonomy" id="2064643"/>
    <lineage>
        <taxon>Bacteria</taxon>
        <taxon>Bacillati</taxon>
        <taxon>Cyanobacteriota</taxon>
        <taxon>Cyanophyceae</taxon>
        <taxon>Oscillatoriophycideae</taxon>
        <taxon>Oscillatoriales</taxon>
        <taxon>Oscillatoriaceae</taxon>
        <taxon>Oxynema</taxon>
        <taxon>Oxynema aestuarii</taxon>
    </lineage>
</organism>
<keyword evidence="4" id="KW-1185">Reference proteome</keyword>
<dbReference type="Gene3D" id="2.60.120.430">
    <property type="entry name" value="Galactose-binding lectin"/>
    <property type="match status" value="1"/>
</dbReference>
<dbReference type="Pfam" id="PF13460">
    <property type="entry name" value="NAD_binding_10"/>
    <property type="match status" value="2"/>
</dbReference>
<dbReference type="SUPFAM" id="SSF49785">
    <property type="entry name" value="Galactose-binding domain-like"/>
    <property type="match status" value="1"/>
</dbReference>
<protein>
    <submittedName>
        <fullName evidence="3">NAD(P)H-binding protein</fullName>
    </submittedName>
</protein>
<dbReference type="AlphaFoldDB" id="A0A6H1TX18"/>
<feature type="domain" description="NAD(P)-binding" evidence="2">
    <location>
        <begin position="58"/>
        <end position="169"/>
    </location>
</feature>
<accession>A0A6H1TX18</accession>
<dbReference type="Proteomes" id="UP000500857">
    <property type="component" value="Chromosome"/>
</dbReference>